<dbReference type="AlphaFoldDB" id="A0A2I1HV48"/>
<evidence type="ECO:0000256" key="1">
    <source>
        <dbReference type="SAM" id="MobiDB-lite"/>
    </source>
</evidence>
<comment type="caution">
    <text evidence="2">The sequence shown here is derived from an EMBL/GenBank/DDBJ whole genome shotgun (WGS) entry which is preliminary data.</text>
</comment>
<feature type="compositionally biased region" description="Polar residues" evidence="1">
    <location>
        <begin position="1"/>
        <end position="17"/>
    </location>
</feature>
<accession>A0A2I1HV48</accession>
<name>A0A2I1HV48_9GLOM</name>
<gene>
    <name evidence="2" type="ORF">RhiirA4_489798</name>
</gene>
<sequence>MNSCNNQQEISKSNSSISDEEEVVDTVNKYRQDLLNEVIPNIPTKKLADHATPEKVVEQKNNSEVIDSQKRLRNALIRKKRQ</sequence>
<keyword evidence="3" id="KW-1185">Reference proteome</keyword>
<dbReference type="Proteomes" id="UP000234323">
    <property type="component" value="Unassembled WGS sequence"/>
</dbReference>
<proteinExistence type="predicted"/>
<dbReference type="VEuPathDB" id="FungiDB:FUN_019822"/>
<organism evidence="2 3">
    <name type="scientific">Rhizophagus irregularis</name>
    <dbReference type="NCBI Taxonomy" id="588596"/>
    <lineage>
        <taxon>Eukaryota</taxon>
        <taxon>Fungi</taxon>
        <taxon>Fungi incertae sedis</taxon>
        <taxon>Mucoromycota</taxon>
        <taxon>Glomeromycotina</taxon>
        <taxon>Glomeromycetes</taxon>
        <taxon>Glomerales</taxon>
        <taxon>Glomeraceae</taxon>
        <taxon>Rhizophagus</taxon>
    </lineage>
</organism>
<protein>
    <submittedName>
        <fullName evidence="2">Uncharacterized protein</fullName>
    </submittedName>
</protein>
<feature type="region of interest" description="Disordered" evidence="1">
    <location>
        <begin position="1"/>
        <end position="24"/>
    </location>
</feature>
<evidence type="ECO:0000313" key="3">
    <source>
        <dbReference type="Proteomes" id="UP000234323"/>
    </source>
</evidence>
<dbReference type="EMBL" id="LLXI01007896">
    <property type="protein sequence ID" value="PKY62750.1"/>
    <property type="molecule type" value="Genomic_DNA"/>
</dbReference>
<reference evidence="2 3" key="1">
    <citation type="submission" date="2015-10" db="EMBL/GenBank/DDBJ databases">
        <title>Genome analyses suggest a sexual origin of heterokaryosis in a supposedly ancient asexual fungus.</title>
        <authorList>
            <person name="Ropars J."/>
            <person name="Sedzielewska K."/>
            <person name="Noel J."/>
            <person name="Charron P."/>
            <person name="Farinelli L."/>
            <person name="Marton T."/>
            <person name="Kruger M."/>
            <person name="Pelin A."/>
            <person name="Brachmann A."/>
            <person name="Corradi N."/>
        </authorList>
    </citation>
    <scope>NUCLEOTIDE SEQUENCE [LARGE SCALE GENOMIC DNA]</scope>
    <source>
        <strain evidence="2 3">A4</strain>
    </source>
</reference>
<evidence type="ECO:0000313" key="2">
    <source>
        <dbReference type="EMBL" id="PKY62750.1"/>
    </source>
</evidence>